<evidence type="ECO:0000256" key="1">
    <source>
        <dbReference type="SAM" id="Coils"/>
    </source>
</evidence>
<dbReference type="EMBL" id="SOAW01000001">
    <property type="protein sequence ID" value="TDT33501.1"/>
    <property type="molecule type" value="Genomic_DNA"/>
</dbReference>
<accession>A0A4R7J7R9</accession>
<name>A0A4R7J7R9_9ACTN</name>
<feature type="region of interest" description="Disordered" evidence="2">
    <location>
        <begin position="380"/>
        <end position="400"/>
    </location>
</feature>
<feature type="compositionally biased region" description="Basic and acidic residues" evidence="2">
    <location>
        <begin position="44"/>
        <end position="56"/>
    </location>
</feature>
<gene>
    <name evidence="3" type="ORF">CLV29_1119</name>
</gene>
<proteinExistence type="predicted"/>
<sequence length="455" mass="50400">MGLMSESDVPDPGQTPASDKPTRAAAPTPASSPANLAAAADGARSADPRSFGRVDDDGTVYVRTDDGERAVGQVPDATPEEALTFFTRRFDALALEVQLLSTRVGNGTVGPDEARKSASALRKSIAEANAVGDLAALSRRLESLTPVLEEAQAKRREEKARSIAEAKQAKEKMVAEAEKLAAGNDWRGGVNRFRALLDEWRALPRIDKATDDELWHRFSSARSSYTKRRKAQFSQQAKQRAEAQTVKERIIAEAEGLATSTDWGPTAGAFRELMNRWKAAGPAPREVDDKLWARFRGIQDQFFGARNAELDKQNEEFLTNQKAKEELLATYEPKVRPEEDLSGSRAAFREFLERWSEIGKVPREAIRPLDQRVKAMERSLSSVEQAEWKRTDPEARARAEDTAAKLRNQIEELEAKASKAEARGDASAAKKARESAETYRTWLEQAEKAVRDFSA</sequence>
<feature type="region of interest" description="Disordered" evidence="2">
    <location>
        <begin position="415"/>
        <end position="435"/>
    </location>
</feature>
<feature type="coiled-coil region" evidence="1">
    <location>
        <begin position="156"/>
        <end position="183"/>
    </location>
</feature>
<dbReference type="AlphaFoldDB" id="A0A4R7J7R9"/>
<keyword evidence="1" id="KW-0175">Coiled coil</keyword>
<evidence type="ECO:0000313" key="4">
    <source>
        <dbReference type="Proteomes" id="UP000295371"/>
    </source>
</evidence>
<dbReference type="InterPro" id="IPR007139">
    <property type="entry name" value="DUF349"/>
</dbReference>
<evidence type="ECO:0000313" key="3">
    <source>
        <dbReference type="EMBL" id="TDT33501.1"/>
    </source>
</evidence>
<feature type="compositionally biased region" description="Low complexity" evidence="2">
    <location>
        <begin position="23"/>
        <end position="43"/>
    </location>
</feature>
<organism evidence="3 4">
    <name type="scientific">Naumannella halotolerans</name>
    <dbReference type="NCBI Taxonomy" id="993414"/>
    <lineage>
        <taxon>Bacteria</taxon>
        <taxon>Bacillati</taxon>
        <taxon>Actinomycetota</taxon>
        <taxon>Actinomycetes</taxon>
        <taxon>Propionibacteriales</taxon>
        <taxon>Propionibacteriaceae</taxon>
        <taxon>Naumannella</taxon>
    </lineage>
</organism>
<comment type="caution">
    <text evidence="3">The sequence shown here is derived from an EMBL/GenBank/DDBJ whole genome shotgun (WGS) entry which is preliminary data.</text>
</comment>
<protein>
    <submittedName>
        <fullName evidence="3">Uncharacterized protein DUF349</fullName>
    </submittedName>
</protein>
<feature type="region of interest" description="Disordered" evidence="2">
    <location>
        <begin position="1"/>
        <end position="60"/>
    </location>
</feature>
<dbReference type="Pfam" id="PF03993">
    <property type="entry name" value="DUF349"/>
    <property type="match status" value="3"/>
</dbReference>
<feature type="compositionally biased region" description="Basic and acidic residues" evidence="2">
    <location>
        <begin position="415"/>
        <end position="424"/>
    </location>
</feature>
<keyword evidence="4" id="KW-1185">Reference proteome</keyword>
<reference evidence="3 4" key="1">
    <citation type="submission" date="2019-03" db="EMBL/GenBank/DDBJ databases">
        <title>Genomic Encyclopedia of Archaeal and Bacterial Type Strains, Phase II (KMG-II): from individual species to whole genera.</title>
        <authorList>
            <person name="Goeker M."/>
        </authorList>
    </citation>
    <scope>NUCLEOTIDE SEQUENCE [LARGE SCALE GENOMIC DNA]</scope>
    <source>
        <strain evidence="3 4">DSM 24323</strain>
    </source>
</reference>
<evidence type="ECO:0000256" key="2">
    <source>
        <dbReference type="SAM" id="MobiDB-lite"/>
    </source>
</evidence>
<feature type="compositionally biased region" description="Basic and acidic residues" evidence="2">
    <location>
        <begin position="386"/>
        <end position="400"/>
    </location>
</feature>
<dbReference type="Proteomes" id="UP000295371">
    <property type="component" value="Unassembled WGS sequence"/>
</dbReference>